<reference evidence="1 2" key="1">
    <citation type="journal article" date="2015" name="Genome Biol. Evol.">
        <title>Phylogenomic analyses indicate that early fungi evolved digesting cell walls of algal ancestors of land plants.</title>
        <authorList>
            <person name="Chang Y."/>
            <person name="Wang S."/>
            <person name="Sekimoto S."/>
            <person name="Aerts A.L."/>
            <person name="Choi C."/>
            <person name="Clum A."/>
            <person name="LaButti K.M."/>
            <person name="Lindquist E.A."/>
            <person name="Yee Ngan C."/>
            <person name="Ohm R.A."/>
            <person name="Salamov A.A."/>
            <person name="Grigoriev I.V."/>
            <person name="Spatafora J.W."/>
            <person name="Berbee M.L."/>
        </authorList>
    </citation>
    <scope>NUCLEOTIDE SEQUENCE [LARGE SCALE GENOMIC DNA]</scope>
    <source>
        <strain evidence="1 2">NRRL 28638</strain>
    </source>
</reference>
<keyword evidence="2" id="KW-1185">Reference proteome</keyword>
<gene>
    <name evidence="1" type="ORF">CONCODRAFT_18885</name>
</gene>
<name>A0A137P0L2_CONC2</name>
<dbReference type="EMBL" id="KQ964569">
    <property type="protein sequence ID" value="KXN68595.1"/>
    <property type="molecule type" value="Genomic_DNA"/>
</dbReference>
<accession>A0A137P0L2</accession>
<evidence type="ECO:0000313" key="2">
    <source>
        <dbReference type="Proteomes" id="UP000070444"/>
    </source>
</evidence>
<proteinExistence type="predicted"/>
<protein>
    <submittedName>
        <fullName evidence="1">Uncharacterized protein</fullName>
    </submittedName>
</protein>
<organism evidence="1 2">
    <name type="scientific">Conidiobolus coronatus (strain ATCC 28846 / CBS 209.66 / NRRL 28638)</name>
    <name type="common">Delacroixia coronata</name>
    <dbReference type="NCBI Taxonomy" id="796925"/>
    <lineage>
        <taxon>Eukaryota</taxon>
        <taxon>Fungi</taxon>
        <taxon>Fungi incertae sedis</taxon>
        <taxon>Zoopagomycota</taxon>
        <taxon>Entomophthoromycotina</taxon>
        <taxon>Entomophthoromycetes</taxon>
        <taxon>Entomophthorales</taxon>
        <taxon>Ancylistaceae</taxon>
        <taxon>Conidiobolus</taxon>
    </lineage>
</organism>
<sequence>MSENTLVMNEITIHYPHKKKVTYYWICKKIIQLLLWTESKRAINLDEIWENSKISLREINENIIKIQQIISDYSDHLTSKPELLGFDRLRSIESTTLPSYKNAVSDRDIVGTSNAHLTPRIQQKESFFAVKGQALEHNFNNSCSDNILLYCFDGSDKIQARSFISDYITLAMRNRWSTGNKIKYFQDYLENDALECRLKTKFSGSRDLSKIAD</sequence>
<evidence type="ECO:0000313" key="1">
    <source>
        <dbReference type="EMBL" id="KXN68595.1"/>
    </source>
</evidence>
<dbReference type="Proteomes" id="UP000070444">
    <property type="component" value="Unassembled WGS sequence"/>
</dbReference>
<dbReference type="AlphaFoldDB" id="A0A137P0L2"/>